<dbReference type="AlphaFoldDB" id="A0A1M5FY47"/>
<sequence>MREDKKQGPAPGIDPALSTPSEANREKHINYLDDERKHENHDEKALKDRQKQWREGIQGDERGNTPDDIY</sequence>
<gene>
    <name evidence="2" type="ORF">SAMN02745131_03978</name>
</gene>
<evidence type="ECO:0000256" key="1">
    <source>
        <dbReference type="SAM" id="MobiDB-lite"/>
    </source>
</evidence>
<dbReference type="OrthoDB" id="681002at2"/>
<dbReference type="STRING" id="1121884.SAMN02745131_03978"/>
<protein>
    <submittedName>
        <fullName evidence="2">Uncharacterized protein</fullName>
    </submittedName>
</protein>
<evidence type="ECO:0000313" key="3">
    <source>
        <dbReference type="Proteomes" id="UP000184048"/>
    </source>
</evidence>
<name>A0A1M5FY47_9BACT</name>
<proteinExistence type="predicted"/>
<feature type="compositionally biased region" description="Basic and acidic residues" evidence="1">
    <location>
        <begin position="23"/>
        <end position="70"/>
    </location>
</feature>
<dbReference type="Proteomes" id="UP000184048">
    <property type="component" value="Unassembled WGS sequence"/>
</dbReference>
<reference evidence="2 3" key="1">
    <citation type="submission" date="2016-11" db="EMBL/GenBank/DDBJ databases">
        <authorList>
            <person name="Jaros S."/>
            <person name="Januszkiewicz K."/>
            <person name="Wedrychowicz H."/>
        </authorList>
    </citation>
    <scope>NUCLEOTIDE SEQUENCE [LARGE SCALE GENOMIC DNA]</scope>
    <source>
        <strain evidence="2 3">DSM 18119</strain>
    </source>
</reference>
<organism evidence="2 3">
    <name type="scientific">Flavisolibacter ginsengisoli DSM 18119</name>
    <dbReference type="NCBI Taxonomy" id="1121884"/>
    <lineage>
        <taxon>Bacteria</taxon>
        <taxon>Pseudomonadati</taxon>
        <taxon>Bacteroidota</taxon>
        <taxon>Chitinophagia</taxon>
        <taxon>Chitinophagales</taxon>
        <taxon>Chitinophagaceae</taxon>
        <taxon>Flavisolibacter</taxon>
    </lineage>
</organism>
<evidence type="ECO:0000313" key="2">
    <source>
        <dbReference type="EMBL" id="SHF96102.1"/>
    </source>
</evidence>
<keyword evidence="3" id="KW-1185">Reference proteome</keyword>
<dbReference type="RefSeq" id="WP_072837089.1">
    <property type="nucleotide sequence ID" value="NZ_FQUU01000025.1"/>
</dbReference>
<feature type="region of interest" description="Disordered" evidence="1">
    <location>
        <begin position="1"/>
        <end position="70"/>
    </location>
</feature>
<accession>A0A1M5FY47</accession>
<dbReference type="EMBL" id="FQUU01000025">
    <property type="protein sequence ID" value="SHF96102.1"/>
    <property type="molecule type" value="Genomic_DNA"/>
</dbReference>